<accession>A0ABW1P348</accession>
<evidence type="ECO:0000256" key="1">
    <source>
        <dbReference type="ARBA" id="ARBA00009995"/>
    </source>
</evidence>
<gene>
    <name evidence="4" type="ORF">ACFP3R_12140</name>
</gene>
<keyword evidence="5" id="KW-1185">Reference proteome</keyword>
<dbReference type="InterPro" id="IPR002213">
    <property type="entry name" value="UDP_glucos_trans"/>
</dbReference>
<dbReference type="PANTHER" id="PTHR48050">
    <property type="entry name" value="STEROL 3-BETA-GLUCOSYLTRANSFERASE"/>
    <property type="match status" value="1"/>
</dbReference>
<keyword evidence="2" id="KW-0808">Transferase</keyword>
<dbReference type="InterPro" id="IPR006326">
    <property type="entry name" value="UDPGT_MGT-like"/>
</dbReference>
<comment type="similarity">
    <text evidence="1">Belongs to the UDP-glycosyltransferase family.</text>
</comment>
<evidence type="ECO:0000256" key="2">
    <source>
        <dbReference type="ARBA" id="ARBA00022679"/>
    </source>
</evidence>
<sequence>MMTALLLTGPHAGNVHPTLSLVGELTGRGHRVTHLTTAEFAESAAAFGASVLTYESAVAGLDPAEVFASGDPTLPHMLYLKENLQVLEAAEAAFDGSPPDVILYEDAPFIAGRLLAHRWNRPAVRLSAGFATNQEYSYYQEMVDASGIPGPLTFEGFREALAELLQARGLDTSLEEFWYGIADRNLVFIPKAFQFAGETFDDRFLFVGPALEGHRAGRWTPRDDRPVVLISLGTSFNDQPEWFRTCIRAFADTPWRVVMTVGTRVDPAELEPLPDNVEVHGYLSHFAVLEHARICVTHGGMGTVMQSLHWGRPMVTVPHYAFEVEPMARRIQELGLGRHITSEQFDATTLYNTVEELANDADTLARVQEMQRQIQSAGGAARAADAVLARLDSAMSNQRP</sequence>
<organism evidence="4 5">
    <name type="scientific">Saccharothrix lopnurensis</name>
    <dbReference type="NCBI Taxonomy" id="1670621"/>
    <lineage>
        <taxon>Bacteria</taxon>
        <taxon>Bacillati</taxon>
        <taxon>Actinomycetota</taxon>
        <taxon>Actinomycetes</taxon>
        <taxon>Pseudonocardiales</taxon>
        <taxon>Pseudonocardiaceae</taxon>
        <taxon>Saccharothrix</taxon>
    </lineage>
</organism>
<dbReference type="EMBL" id="JBHSQO010000010">
    <property type="protein sequence ID" value="MFC6090024.1"/>
    <property type="molecule type" value="Genomic_DNA"/>
</dbReference>
<dbReference type="Pfam" id="PF06722">
    <property type="entry name" value="EryCIII-like_C"/>
    <property type="match status" value="1"/>
</dbReference>
<proteinExistence type="inferred from homology"/>
<dbReference type="Proteomes" id="UP001596220">
    <property type="component" value="Unassembled WGS sequence"/>
</dbReference>
<evidence type="ECO:0000313" key="4">
    <source>
        <dbReference type="EMBL" id="MFC6090024.1"/>
    </source>
</evidence>
<dbReference type="RefSeq" id="WP_380635604.1">
    <property type="nucleotide sequence ID" value="NZ_JBHSQO010000010.1"/>
</dbReference>
<dbReference type="NCBIfam" id="TIGR01426">
    <property type="entry name" value="MGT"/>
    <property type="match status" value="1"/>
</dbReference>
<comment type="caution">
    <text evidence="4">The sequence shown here is derived from an EMBL/GenBank/DDBJ whole genome shotgun (WGS) entry which is preliminary data.</text>
</comment>
<evidence type="ECO:0000313" key="5">
    <source>
        <dbReference type="Proteomes" id="UP001596220"/>
    </source>
</evidence>
<dbReference type="PANTHER" id="PTHR48050:SF13">
    <property type="entry name" value="STEROL 3-BETA-GLUCOSYLTRANSFERASE UGT80A2"/>
    <property type="match status" value="1"/>
</dbReference>
<reference evidence="5" key="1">
    <citation type="journal article" date="2019" name="Int. J. Syst. Evol. Microbiol.">
        <title>The Global Catalogue of Microorganisms (GCM) 10K type strain sequencing project: providing services to taxonomists for standard genome sequencing and annotation.</title>
        <authorList>
            <consortium name="The Broad Institute Genomics Platform"/>
            <consortium name="The Broad Institute Genome Sequencing Center for Infectious Disease"/>
            <person name="Wu L."/>
            <person name="Ma J."/>
        </authorList>
    </citation>
    <scope>NUCLEOTIDE SEQUENCE [LARGE SCALE GENOMIC DNA]</scope>
    <source>
        <strain evidence="5">CGMCC 4.7246</strain>
    </source>
</reference>
<name>A0ABW1P348_9PSEU</name>
<dbReference type="Gene3D" id="3.40.50.2000">
    <property type="entry name" value="Glycogen Phosphorylase B"/>
    <property type="match status" value="2"/>
</dbReference>
<evidence type="ECO:0000259" key="3">
    <source>
        <dbReference type="Pfam" id="PF06722"/>
    </source>
</evidence>
<dbReference type="CDD" id="cd03784">
    <property type="entry name" value="GT1_Gtf-like"/>
    <property type="match status" value="1"/>
</dbReference>
<dbReference type="InterPro" id="IPR050426">
    <property type="entry name" value="Glycosyltransferase_28"/>
</dbReference>
<dbReference type="SUPFAM" id="SSF53756">
    <property type="entry name" value="UDP-Glycosyltransferase/glycogen phosphorylase"/>
    <property type="match status" value="1"/>
</dbReference>
<protein>
    <submittedName>
        <fullName evidence="4">Macrolide family glycosyltransferase</fullName>
    </submittedName>
</protein>
<feature type="domain" description="Erythromycin biosynthesis protein CIII-like C-terminal" evidence="3">
    <location>
        <begin position="257"/>
        <end position="375"/>
    </location>
</feature>
<dbReference type="InterPro" id="IPR010610">
    <property type="entry name" value="EryCIII-like_C"/>
</dbReference>